<feature type="transmembrane region" description="Helical" evidence="1">
    <location>
        <begin position="49"/>
        <end position="72"/>
    </location>
</feature>
<keyword evidence="1" id="KW-0812">Transmembrane</keyword>
<evidence type="ECO:0000256" key="1">
    <source>
        <dbReference type="SAM" id="Phobius"/>
    </source>
</evidence>
<evidence type="ECO:0000313" key="4">
    <source>
        <dbReference type="Proteomes" id="UP000199114"/>
    </source>
</evidence>
<dbReference type="RefSeq" id="WP_342708272.1">
    <property type="nucleotide sequence ID" value="NZ_FOFD01000009.1"/>
</dbReference>
<evidence type="ECO:0000313" key="3">
    <source>
        <dbReference type="EMBL" id="SER89017.1"/>
    </source>
</evidence>
<evidence type="ECO:0000259" key="2">
    <source>
        <dbReference type="Pfam" id="PF09851"/>
    </source>
</evidence>
<keyword evidence="4" id="KW-1185">Reference proteome</keyword>
<sequence length="113" mass="12455">MMIDRRDTLGRSAGRVTVVSAVFLVAATATASAQTHGGGGGPMGGWGGFGGWMFLWPILLFGLVALIAVWVAGLRRVARTDRPDHALEELRERYARGDLSEDEFERRRRKLRT</sequence>
<dbReference type="Pfam" id="PF09851">
    <property type="entry name" value="SHOCT"/>
    <property type="match status" value="1"/>
</dbReference>
<name>A0A1H9SW00_9EURY</name>
<dbReference type="Proteomes" id="UP000199114">
    <property type="component" value="Unassembled WGS sequence"/>
</dbReference>
<proteinExistence type="predicted"/>
<dbReference type="STRING" id="1186196.SAMN04489841_4839"/>
<organism evidence="3 4">
    <name type="scientific">Natrinema salaciae</name>
    <dbReference type="NCBI Taxonomy" id="1186196"/>
    <lineage>
        <taxon>Archaea</taxon>
        <taxon>Methanobacteriati</taxon>
        <taxon>Methanobacteriota</taxon>
        <taxon>Stenosarchaea group</taxon>
        <taxon>Halobacteria</taxon>
        <taxon>Halobacteriales</taxon>
        <taxon>Natrialbaceae</taxon>
        <taxon>Natrinema</taxon>
    </lineage>
</organism>
<gene>
    <name evidence="3" type="ORF">SAMN04489841_4839</name>
</gene>
<reference evidence="4" key="1">
    <citation type="submission" date="2016-10" db="EMBL/GenBank/DDBJ databases">
        <authorList>
            <person name="Varghese N."/>
            <person name="Submissions S."/>
        </authorList>
    </citation>
    <scope>NUCLEOTIDE SEQUENCE [LARGE SCALE GENOMIC DNA]</scope>
    <source>
        <strain evidence="4">DSM 25055</strain>
    </source>
</reference>
<keyword evidence="1" id="KW-0472">Membrane</keyword>
<accession>A0A1H9SW00</accession>
<protein>
    <submittedName>
        <fullName evidence="3">Putative membrane protein</fullName>
    </submittedName>
</protein>
<keyword evidence="1" id="KW-1133">Transmembrane helix</keyword>
<feature type="domain" description="SHOCT" evidence="2">
    <location>
        <begin position="86"/>
        <end position="111"/>
    </location>
</feature>
<dbReference type="InterPro" id="IPR018649">
    <property type="entry name" value="SHOCT"/>
</dbReference>
<dbReference type="AlphaFoldDB" id="A0A1H9SW00"/>
<dbReference type="EMBL" id="FOFD01000009">
    <property type="protein sequence ID" value="SER89017.1"/>
    <property type="molecule type" value="Genomic_DNA"/>
</dbReference>